<gene>
    <name evidence="2" type="ORF">EVAR_104023_1</name>
</gene>
<protein>
    <submittedName>
        <fullName evidence="2">Uncharacterized protein</fullName>
    </submittedName>
</protein>
<evidence type="ECO:0000313" key="3">
    <source>
        <dbReference type="Proteomes" id="UP000299102"/>
    </source>
</evidence>
<evidence type="ECO:0000256" key="1">
    <source>
        <dbReference type="SAM" id="MobiDB-lite"/>
    </source>
</evidence>
<dbReference type="Proteomes" id="UP000299102">
    <property type="component" value="Unassembled WGS sequence"/>
</dbReference>
<dbReference type="EMBL" id="BGZK01001627">
    <property type="protein sequence ID" value="GBP83580.1"/>
    <property type="molecule type" value="Genomic_DNA"/>
</dbReference>
<reference evidence="2 3" key="1">
    <citation type="journal article" date="2019" name="Commun. Biol.">
        <title>The bagworm genome reveals a unique fibroin gene that provides high tensile strength.</title>
        <authorList>
            <person name="Kono N."/>
            <person name="Nakamura H."/>
            <person name="Ohtoshi R."/>
            <person name="Tomita M."/>
            <person name="Numata K."/>
            <person name="Arakawa K."/>
        </authorList>
    </citation>
    <scope>NUCLEOTIDE SEQUENCE [LARGE SCALE GENOMIC DNA]</scope>
</reference>
<feature type="compositionally biased region" description="Basic and acidic residues" evidence="1">
    <location>
        <begin position="141"/>
        <end position="150"/>
    </location>
</feature>
<sequence>MVKKGKFGVVNTSNLPFFTLRTILQRSHLRLKDCRRERVGVWCSKSLLCPAIPSGRTDFALYTATVSTDVRPDYCKTVQESLESRCSLLPMDICNLGGVTNVLLVSWKGIGYLIKERESELIEGKWTDKKGSRSPELVLIGERDKRQRKP</sequence>
<feature type="region of interest" description="Disordered" evidence="1">
    <location>
        <begin position="125"/>
        <end position="150"/>
    </location>
</feature>
<evidence type="ECO:0000313" key="2">
    <source>
        <dbReference type="EMBL" id="GBP83580.1"/>
    </source>
</evidence>
<accession>A0A4C1Z7C1</accession>
<dbReference type="AlphaFoldDB" id="A0A4C1Z7C1"/>
<proteinExistence type="predicted"/>
<organism evidence="2 3">
    <name type="scientific">Eumeta variegata</name>
    <name type="common">Bagworm moth</name>
    <name type="synonym">Eumeta japonica</name>
    <dbReference type="NCBI Taxonomy" id="151549"/>
    <lineage>
        <taxon>Eukaryota</taxon>
        <taxon>Metazoa</taxon>
        <taxon>Ecdysozoa</taxon>
        <taxon>Arthropoda</taxon>
        <taxon>Hexapoda</taxon>
        <taxon>Insecta</taxon>
        <taxon>Pterygota</taxon>
        <taxon>Neoptera</taxon>
        <taxon>Endopterygota</taxon>
        <taxon>Lepidoptera</taxon>
        <taxon>Glossata</taxon>
        <taxon>Ditrysia</taxon>
        <taxon>Tineoidea</taxon>
        <taxon>Psychidae</taxon>
        <taxon>Oiketicinae</taxon>
        <taxon>Eumeta</taxon>
    </lineage>
</organism>
<comment type="caution">
    <text evidence="2">The sequence shown here is derived from an EMBL/GenBank/DDBJ whole genome shotgun (WGS) entry which is preliminary data.</text>
</comment>
<name>A0A4C1Z7C1_EUMVA</name>
<keyword evidence="3" id="KW-1185">Reference proteome</keyword>